<accession>A0A1C8XRL2</accession>
<name>A0A1C8XRL2_DUNSA</name>
<dbReference type="AlphaFoldDB" id="A0A1C8XRL2"/>
<keyword evidence="2" id="KW-0150">Chloroplast</keyword>
<protein>
    <submittedName>
        <fullName evidence="2">Putative encoded protein</fullName>
    </submittedName>
</protein>
<reference evidence="2" key="1">
    <citation type="submission" date="2016-07" db="EMBL/GenBank/DDBJ databases">
        <title>The complete chloroplast genome of Dunaliella salina strain SQ.</title>
        <authorList>
            <person name="Lopez H."/>
            <person name="Magdaleno D.A."/>
            <person name="Stephano J.L."/>
        </authorList>
    </citation>
    <scope>NUCLEOTIDE SEQUENCE</scope>
    <source>
        <strain evidence="2">SQ</strain>
    </source>
</reference>
<evidence type="ECO:0000313" key="2">
    <source>
        <dbReference type="EMBL" id="AOH77114.1"/>
    </source>
</evidence>
<geneLocation type="chloroplast" evidence="2"/>
<organism evidence="2">
    <name type="scientific">Dunaliella salina</name>
    <name type="common">Green alga</name>
    <name type="synonym">Protococcus salinus</name>
    <dbReference type="NCBI Taxonomy" id="3046"/>
    <lineage>
        <taxon>Eukaryota</taxon>
        <taxon>Viridiplantae</taxon>
        <taxon>Chlorophyta</taxon>
        <taxon>core chlorophytes</taxon>
        <taxon>Chlorophyceae</taxon>
        <taxon>CS clade</taxon>
        <taxon>Chlamydomonadales</taxon>
        <taxon>Dunaliellaceae</taxon>
        <taxon>Dunaliella</taxon>
    </lineage>
</organism>
<feature type="domain" description="Reverse transcriptase" evidence="1">
    <location>
        <begin position="1"/>
        <end position="86"/>
    </location>
</feature>
<evidence type="ECO:0000259" key="1">
    <source>
        <dbReference type="PROSITE" id="PS50878"/>
    </source>
</evidence>
<keyword evidence="2" id="KW-0934">Plastid</keyword>
<proteinExistence type="predicted"/>
<dbReference type="Pfam" id="PF00078">
    <property type="entry name" value="RVT_1"/>
    <property type="match status" value="1"/>
</dbReference>
<dbReference type="InterPro" id="IPR000477">
    <property type="entry name" value="RT_dom"/>
</dbReference>
<dbReference type="PROSITE" id="PS50878">
    <property type="entry name" value="RT_POL"/>
    <property type="match status" value="1"/>
</dbReference>
<dbReference type="SUPFAM" id="SSF56672">
    <property type="entry name" value="DNA/RNA polymerases"/>
    <property type="match status" value="1"/>
</dbReference>
<sequence>MSPLLCNIALHGLGNYVSVRSTKSKKPIMVRYADDFILLCKTYESALESLRLAEEFLATRSLKFKETTAPEVVHITQGFDFLNCTFRRVTNYGYNKAFTIRPPVFEGADLLVHPWYDESVTNGVKHTIVLVTVSKDKLKSVRA</sequence>
<dbReference type="EMBL" id="KX530454">
    <property type="protein sequence ID" value="AOH77114.1"/>
    <property type="molecule type" value="Genomic_DNA"/>
</dbReference>
<dbReference type="InterPro" id="IPR043502">
    <property type="entry name" value="DNA/RNA_pol_sf"/>
</dbReference>
<gene>
    <name evidence="2" type="primary">orf143</name>
</gene>